<dbReference type="EMBL" id="CANTFM010002326">
    <property type="protein sequence ID" value="CAI5745847.1"/>
    <property type="molecule type" value="Genomic_DNA"/>
</dbReference>
<dbReference type="GO" id="GO:0005634">
    <property type="term" value="C:nucleus"/>
    <property type="evidence" value="ECO:0007669"/>
    <property type="project" value="TreeGrafter"/>
</dbReference>
<comment type="catalytic activity">
    <reaction evidence="5">
        <text>guanosine(9) in tRNA + S-adenosyl-L-methionine = N(1)-methylguanosine(9) in tRNA + S-adenosyl-L-homocysteine + H(+)</text>
        <dbReference type="Rhea" id="RHEA:43156"/>
        <dbReference type="Rhea" id="RHEA-COMP:10367"/>
        <dbReference type="Rhea" id="RHEA-COMP:10368"/>
        <dbReference type="ChEBI" id="CHEBI:15378"/>
        <dbReference type="ChEBI" id="CHEBI:57856"/>
        <dbReference type="ChEBI" id="CHEBI:59789"/>
        <dbReference type="ChEBI" id="CHEBI:73542"/>
        <dbReference type="ChEBI" id="CHEBI:74269"/>
        <dbReference type="EC" id="2.1.1.221"/>
    </reaction>
</comment>
<dbReference type="PANTHER" id="PTHR13563">
    <property type="entry name" value="TRNA (GUANINE-9-) METHYLTRANSFERASE"/>
    <property type="match status" value="1"/>
</dbReference>
<name>A0AAV0V9K3_9STRA</name>
<organism evidence="7 8">
    <name type="scientific">Peronospora destructor</name>
    <dbReference type="NCBI Taxonomy" id="86335"/>
    <lineage>
        <taxon>Eukaryota</taxon>
        <taxon>Sar</taxon>
        <taxon>Stramenopiles</taxon>
        <taxon>Oomycota</taxon>
        <taxon>Peronosporomycetes</taxon>
        <taxon>Peronosporales</taxon>
        <taxon>Peronosporaceae</taxon>
        <taxon>Peronospora</taxon>
    </lineage>
</organism>
<dbReference type="GO" id="GO:0008168">
    <property type="term" value="F:methyltransferase activity"/>
    <property type="evidence" value="ECO:0007669"/>
    <property type="project" value="UniProtKB-KW"/>
</dbReference>
<evidence type="ECO:0000256" key="2">
    <source>
        <dbReference type="ARBA" id="ARBA00022603"/>
    </source>
</evidence>
<accession>A0AAV0V9K3</accession>
<keyword evidence="3" id="KW-0808">Transferase</keyword>
<evidence type="ECO:0000256" key="5">
    <source>
        <dbReference type="ARBA" id="ARBA00048434"/>
    </source>
</evidence>
<evidence type="ECO:0000256" key="1">
    <source>
        <dbReference type="ARBA" id="ARBA00012797"/>
    </source>
</evidence>
<proteinExistence type="predicted"/>
<gene>
    <name evidence="7" type="ORF">PDE001_LOCUS10887</name>
</gene>
<keyword evidence="8" id="KW-1185">Reference proteome</keyword>
<evidence type="ECO:0000259" key="6">
    <source>
        <dbReference type="PROSITE" id="PS51675"/>
    </source>
</evidence>
<protein>
    <recommendedName>
        <fullName evidence="1">tRNA (guanine(9)-N(1))-methyltransferase</fullName>
        <ecNumber evidence="1">2.1.1.221</ecNumber>
    </recommendedName>
</protein>
<keyword evidence="4" id="KW-0949">S-adenosyl-L-methionine</keyword>
<dbReference type="InterPro" id="IPR007356">
    <property type="entry name" value="tRNA_m1G_MeTrfase_euk"/>
</dbReference>
<evidence type="ECO:0000256" key="3">
    <source>
        <dbReference type="ARBA" id="ARBA00022679"/>
    </source>
</evidence>
<dbReference type="Gene3D" id="3.40.1280.30">
    <property type="match status" value="1"/>
</dbReference>
<evidence type="ECO:0000313" key="7">
    <source>
        <dbReference type="EMBL" id="CAI5745847.1"/>
    </source>
</evidence>
<sequence length="137" mass="15191">MQKGTRSKEQVDAFTSVNQFLVEAPVDSLNVLKKKDPEIGSIMDMSRRKRSTLNAATEAGITTVRLPIQENIPGRPDHIVSVNTVVDVLVNFRELRVNGARYNKTKQRAVISDGTENLEAELSPTEDISLWLDDLAG</sequence>
<evidence type="ECO:0000313" key="8">
    <source>
        <dbReference type="Proteomes" id="UP001162029"/>
    </source>
</evidence>
<keyword evidence="2" id="KW-0489">Methyltransferase</keyword>
<dbReference type="PANTHER" id="PTHR13563:SF13">
    <property type="entry name" value="TRNA METHYLTRANSFERASE 10 HOMOLOG A"/>
    <property type="match status" value="1"/>
</dbReference>
<dbReference type="Proteomes" id="UP001162029">
    <property type="component" value="Unassembled WGS sequence"/>
</dbReference>
<reference evidence="7" key="1">
    <citation type="submission" date="2022-12" db="EMBL/GenBank/DDBJ databases">
        <authorList>
            <person name="Webb A."/>
        </authorList>
    </citation>
    <scope>NUCLEOTIDE SEQUENCE</scope>
    <source>
        <strain evidence="7">Pd1</strain>
    </source>
</reference>
<dbReference type="InterPro" id="IPR038459">
    <property type="entry name" value="MT_TRM10-typ_sf"/>
</dbReference>
<dbReference type="GO" id="GO:0000049">
    <property type="term" value="F:tRNA binding"/>
    <property type="evidence" value="ECO:0007669"/>
    <property type="project" value="TreeGrafter"/>
</dbReference>
<dbReference type="AlphaFoldDB" id="A0AAV0V9K3"/>
<evidence type="ECO:0000256" key="4">
    <source>
        <dbReference type="ARBA" id="ARBA00022691"/>
    </source>
</evidence>
<comment type="caution">
    <text evidence="7">The sequence shown here is derived from an EMBL/GenBank/DDBJ whole genome shotgun (WGS) entry which is preliminary data.</text>
</comment>
<dbReference type="PROSITE" id="PS51675">
    <property type="entry name" value="SAM_MT_TRM10"/>
    <property type="match status" value="1"/>
</dbReference>
<feature type="domain" description="SAM-dependent MTase TRM10-type" evidence="6">
    <location>
        <begin position="1"/>
        <end position="112"/>
    </location>
</feature>
<dbReference type="InterPro" id="IPR028564">
    <property type="entry name" value="MT_TRM10-typ"/>
</dbReference>
<dbReference type="GO" id="GO:0002939">
    <property type="term" value="P:tRNA N1-guanine methylation"/>
    <property type="evidence" value="ECO:0007669"/>
    <property type="project" value="TreeGrafter"/>
</dbReference>
<dbReference type="EC" id="2.1.1.221" evidence="1"/>